<dbReference type="EMBL" id="CP017557">
    <property type="protein sequence ID" value="AOW06052.1"/>
    <property type="molecule type" value="Genomic_DNA"/>
</dbReference>
<protein>
    <recommendedName>
        <fullName evidence="1">NAD(P)-binding domain-containing protein</fullName>
    </recommendedName>
</protein>
<dbReference type="OMA" id="WERADIF"/>
<dbReference type="SUPFAM" id="SSF51735">
    <property type="entry name" value="NAD(P)-binding Rossmann-fold domains"/>
    <property type="match status" value="1"/>
</dbReference>
<evidence type="ECO:0000313" key="3">
    <source>
        <dbReference type="EMBL" id="RDW27552.1"/>
    </source>
</evidence>
<dbReference type="PANTHER" id="PTHR12126:SF16">
    <property type="entry name" value="MIOREX COMPLEX COMPONENT 2"/>
    <property type="match status" value="1"/>
</dbReference>
<evidence type="ECO:0000313" key="2">
    <source>
        <dbReference type="EMBL" id="AOW06052.1"/>
    </source>
</evidence>
<proteinExistence type="predicted"/>
<reference evidence="3 5" key="2">
    <citation type="submission" date="2018-07" db="EMBL/GenBank/DDBJ databases">
        <title>Draft Genome Assemblies for Five Robust Yarrowia lipolytica Strains Exhibiting High Lipid Production and Pentose Sugar Utilization and Sugar Alcohol Secretion from Undetoxified Lignocellulosic Biomass Hydrolysates.</title>
        <authorList>
            <consortium name="DOE Joint Genome Institute"/>
            <person name="Walker C."/>
            <person name="Ryu S."/>
            <person name="Na H."/>
            <person name="Zane M."/>
            <person name="LaButti K."/>
            <person name="Lipzen A."/>
            <person name="Haridas S."/>
            <person name="Barry K."/>
            <person name="Grigoriev I.V."/>
            <person name="Quarterman J."/>
            <person name="Slininger P."/>
            <person name="Dien B."/>
            <person name="Trinh C.T."/>
        </authorList>
    </citation>
    <scope>NUCLEOTIDE SEQUENCE [LARGE SCALE GENOMIC DNA]</scope>
    <source>
        <strain evidence="3 5">YB392</strain>
    </source>
</reference>
<dbReference type="Gene3D" id="3.40.50.720">
    <property type="entry name" value="NAD(P)-binding Rossmann-like Domain"/>
    <property type="match status" value="1"/>
</dbReference>
<dbReference type="InterPro" id="IPR016040">
    <property type="entry name" value="NAD(P)-bd_dom"/>
</dbReference>
<dbReference type="VEuPathDB" id="FungiDB:YALI0_E27764g"/>
<evidence type="ECO:0000259" key="1">
    <source>
        <dbReference type="Pfam" id="PF13460"/>
    </source>
</evidence>
<sequence length="269" mass="29216">MSKNLVVFGGNGFLGRHICKQALSKGWAVTSISRSGPPKNAESWMSKVQWKRADVFEPSTYTNELEKASAVIHSMGILLEGGNYKQGLNGGVKDALCGLVKGSNPMAKDPNFSYDKMNRLSAVLTATAFADTVPMDERKPYVMVSAEKTSNLIPDGYITSKRMAETEISDLTNLRSVFLRPAFMYESSGDRQFGIHKSTPRDALAEALKVGFGAQTVARSFFPALPQFIQPPLSVNVVAEAAVDALNEDIEGVIALAALKRFSDSKSRN</sequence>
<dbReference type="RefSeq" id="XP_504481.1">
    <property type="nucleotide sequence ID" value="XM_504481.1"/>
</dbReference>
<dbReference type="GeneID" id="2912218"/>
<dbReference type="PANTHER" id="PTHR12126">
    <property type="entry name" value="NADH-UBIQUINONE OXIDOREDUCTASE 39 KDA SUBUNIT-RELATED"/>
    <property type="match status" value="1"/>
</dbReference>
<organism evidence="2 4">
    <name type="scientific">Yarrowia lipolytica</name>
    <name type="common">Candida lipolytica</name>
    <dbReference type="NCBI Taxonomy" id="4952"/>
    <lineage>
        <taxon>Eukaryota</taxon>
        <taxon>Fungi</taxon>
        <taxon>Dikarya</taxon>
        <taxon>Ascomycota</taxon>
        <taxon>Saccharomycotina</taxon>
        <taxon>Dipodascomycetes</taxon>
        <taxon>Dipodascales</taxon>
        <taxon>Dipodascales incertae sedis</taxon>
        <taxon>Yarrowia</taxon>
    </lineage>
</organism>
<gene>
    <name evidence="3" type="ORF">B0I71DRAFT_128972</name>
    <name evidence="2" type="ORF">YALI1_E32754g</name>
</gene>
<dbReference type="InterPro" id="IPR036291">
    <property type="entry name" value="NAD(P)-bd_dom_sf"/>
</dbReference>
<evidence type="ECO:0000313" key="5">
    <source>
        <dbReference type="Proteomes" id="UP000256601"/>
    </source>
</evidence>
<dbReference type="AlphaFoldDB" id="A0A1D8NK87"/>
<dbReference type="OrthoDB" id="276721at2759"/>
<dbReference type="GO" id="GO:0005739">
    <property type="term" value="C:mitochondrion"/>
    <property type="evidence" value="ECO:0007669"/>
    <property type="project" value="TreeGrafter"/>
</dbReference>
<evidence type="ECO:0000313" key="4">
    <source>
        <dbReference type="Proteomes" id="UP000182444"/>
    </source>
</evidence>
<accession>A0A1D8NK87</accession>
<dbReference type="InterPro" id="IPR051207">
    <property type="entry name" value="ComplexI_NDUFA9_subunit"/>
</dbReference>
<dbReference type="KEGG" id="yli:2912218"/>
<dbReference type="VEuPathDB" id="FungiDB:YALI1_E32754g"/>
<name>A0A1D8NK87_YARLL</name>
<dbReference type="Pfam" id="PF13460">
    <property type="entry name" value="NAD_binding_10"/>
    <property type="match status" value="1"/>
</dbReference>
<dbReference type="eggNOG" id="KOG4288">
    <property type="taxonomic scope" value="Eukaryota"/>
</dbReference>
<dbReference type="GO" id="GO:0044877">
    <property type="term" value="F:protein-containing complex binding"/>
    <property type="evidence" value="ECO:0007669"/>
    <property type="project" value="TreeGrafter"/>
</dbReference>
<dbReference type="EMBL" id="KZ858961">
    <property type="protein sequence ID" value="RDW27552.1"/>
    <property type="molecule type" value="Genomic_DNA"/>
</dbReference>
<reference evidence="2 4" key="1">
    <citation type="journal article" date="2016" name="PLoS ONE">
        <title>Sequence Assembly of Yarrowia lipolytica Strain W29/CLIB89 Shows Transposable Element Diversity.</title>
        <authorList>
            <person name="Magnan C."/>
            <person name="Yu J."/>
            <person name="Chang I."/>
            <person name="Jahn E."/>
            <person name="Kanomata Y."/>
            <person name="Wu J."/>
            <person name="Zeller M."/>
            <person name="Oakes M."/>
            <person name="Baldi P."/>
            <person name="Sandmeyer S."/>
        </authorList>
    </citation>
    <scope>NUCLEOTIDE SEQUENCE [LARGE SCALE GENOMIC DNA]</scope>
    <source>
        <strain evidence="2">CLIB89</strain>
        <strain evidence="4">CLIB89(W29)</strain>
    </source>
</reference>
<dbReference type="Proteomes" id="UP000256601">
    <property type="component" value="Unassembled WGS sequence"/>
</dbReference>
<feature type="domain" description="NAD(P)-binding" evidence="1">
    <location>
        <begin position="9"/>
        <end position="188"/>
    </location>
</feature>
<dbReference type="Proteomes" id="UP000182444">
    <property type="component" value="Chromosome 1E"/>
</dbReference>